<gene>
    <name evidence="1" type="ORF">HNQ67_000256</name>
</gene>
<dbReference type="RefSeq" id="WP_183251610.1">
    <property type="nucleotide sequence ID" value="NZ_BAAAFF010000004.1"/>
</dbReference>
<accession>A0A7W8MFC6</accession>
<proteinExistence type="predicted"/>
<evidence type="ECO:0000313" key="1">
    <source>
        <dbReference type="EMBL" id="MBB5290760.1"/>
    </source>
</evidence>
<sequence>MAQEIFEALNVNHPGKVHRVDAVKFCKACAGLLSVLPTEAPGLNQSEMIAAARAVLPDADFPGSTQGWWVKSAQLHLEAVGEVVRDTGKPLRWRRVS</sequence>
<reference evidence="1 2" key="1">
    <citation type="submission" date="2020-08" db="EMBL/GenBank/DDBJ databases">
        <title>Genomic Encyclopedia of Type Strains, Phase IV (KMG-IV): sequencing the most valuable type-strain genomes for metagenomic binning, comparative biology and taxonomic classification.</title>
        <authorList>
            <person name="Goeker M."/>
        </authorList>
    </citation>
    <scope>NUCLEOTIDE SEQUENCE [LARGE SCALE GENOMIC DNA]</scope>
    <source>
        <strain evidence="1 2">DSM 25335</strain>
    </source>
</reference>
<name>A0A7W8MFC6_9CAUL</name>
<protein>
    <submittedName>
        <fullName evidence="1">Uncharacterized protein</fullName>
    </submittedName>
</protein>
<organism evidence="1 2">
    <name type="scientific">Brevundimonas basaltis</name>
    <dbReference type="NCBI Taxonomy" id="472166"/>
    <lineage>
        <taxon>Bacteria</taxon>
        <taxon>Pseudomonadati</taxon>
        <taxon>Pseudomonadota</taxon>
        <taxon>Alphaproteobacteria</taxon>
        <taxon>Caulobacterales</taxon>
        <taxon>Caulobacteraceae</taxon>
        <taxon>Brevundimonas</taxon>
    </lineage>
</organism>
<dbReference type="AlphaFoldDB" id="A0A7W8MFC6"/>
<dbReference type="EMBL" id="JACHFZ010000001">
    <property type="protein sequence ID" value="MBB5290760.1"/>
    <property type="molecule type" value="Genomic_DNA"/>
</dbReference>
<evidence type="ECO:0000313" key="2">
    <source>
        <dbReference type="Proteomes" id="UP000566663"/>
    </source>
</evidence>
<dbReference type="Proteomes" id="UP000566663">
    <property type="component" value="Unassembled WGS sequence"/>
</dbReference>
<comment type="caution">
    <text evidence="1">The sequence shown here is derived from an EMBL/GenBank/DDBJ whole genome shotgun (WGS) entry which is preliminary data.</text>
</comment>
<dbReference type="Pfam" id="PF22278">
    <property type="entry name" value="DUF6958"/>
    <property type="match status" value="1"/>
</dbReference>
<dbReference type="InterPro" id="IPR054233">
    <property type="entry name" value="DUF6958"/>
</dbReference>
<keyword evidence="2" id="KW-1185">Reference proteome</keyword>